<keyword evidence="3" id="KW-1185">Reference proteome</keyword>
<dbReference type="EMBL" id="CP000353">
    <property type="protein sequence ID" value="ABF11124.1"/>
    <property type="molecule type" value="Genomic_DNA"/>
</dbReference>
<accession>Q1LFF2</accession>
<evidence type="ECO:0000313" key="2">
    <source>
        <dbReference type="EMBL" id="ABF11124.1"/>
    </source>
</evidence>
<dbReference type="Proteomes" id="UP000002429">
    <property type="component" value="Plasmid megaplasmid"/>
</dbReference>
<keyword evidence="2" id="KW-0614">Plasmid</keyword>
<keyword evidence="1" id="KW-1133">Transmembrane helix</keyword>
<keyword evidence="1" id="KW-0472">Membrane</keyword>
<reference evidence="3" key="1">
    <citation type="journal article" date="2010" name="PLoS ONE">
        <title>The complete genome sequence of Cupriavidus metallidurans strain CH34, a master survivalist in harsh and anthropogenic environments.</title>
        <authorList>
            <person name="Janssen P.J."/>
            <person name="Van Houdt R."/>
            <person name="Moors H."/>
            <person name="Monsieurs P."/>
            <person name="Morin N."/>
            <person name="Michaux A."/>
            <person name="Benotmane M.A."/>
            <person name="Leys N."/>
            <person name="Vallaeys T."/>
            <person name="Lapidus A."/>
            <person name="Monchy S."/>
            <person name="Medigue C."/>
            <person name="Taghavi S."/>
            <person name="McCorkle S."/>
            <person name="Dunn J."/>
            <person name="van der Lelie D."/>
            <person name="Mergeay M."/>
        </authorList>
    </citation>
    <scope>NUCLEOTIDE SEQUENCE [LARGE SCALE GENOMIC DNA]</scope>
    <source>
        <strain evidence="3">ATCC 43123 / DSM 2839 / NBRC 102507 / CH34</strain>
    </source>
</reference>
<keyword evidence="1" id="KW-0812">Transmembrane</keyword>
<protein>
    <submittedName>
        <fullName evidence="2">Uncharacterized protein</fullName>
    </submittedName>
</protein>
<proteinExistence type="predicted"/>
<dbReference type="AlphaFoldDB" id="Q1LFF2"/>
<gene>
    <name evidence="2" type="ordered locus">Rmet_4258</name>
</gene>
<feature type="transmembrane region" description="Helical" evidence="1">
    <location>
        <begin position="12"/>
        <end position="36"/>
    </location>
</feature>
<dbReference type="KEGG" id="rme:Rmet_4258"/>
<evidence type="ECO:0000313" key="3">
    <source>
        <dbReference type="Proteomes" id="UP000002429"/>
    </source>
</evidence>
<sequence>MSYCDRPSLAASSLFAFFSIGSLLVYAVFGVLYLGAAFAPPIHDHLDGHLLLNRLNVDGRVW</sequence>
<geneLocation type="plasmid" evidence="2 3">
    <name>megaplasmid</name>
</geneLocation>
<organism evidence="2 3">
    <name type="scientific">Cupriavidus metallidurans (strain ATCC 43123 / DSM 2839 / NBRC 102507 / CH34)</name>
    <name type="common">Ralstonia metallidurans</name>
    <dbReference type="NCBI Taxonomy" id="266264"/>
    <lineage>
        <taxon>Bacteria</taxon>
        <taxon>Pseudomonadati</taxon>
        <taxon>Pseudomonadota</taxon>
        <taxon>Betaproteobacteria</taxon>
        <taxon>Burkholderiales</taxon>
        <taxon>Burkholderiaceae</taxon>
        <taxon>Cupriavidus</taxon>
    </lineage>
</organism>
<dbReference type="HOGENOM" id="CLU_2900989_0_0_4"/>
<evidence type="ECO:0000256" key="1">
    <source>
        <dbReference type="SAM" id="Phobius"/>
    </source>
</evidence>
<name>Q1LFF2_CUPMC</name>